<feature type="region of interest" description="Disordered" evidence="4">
    <location>
        <begin position="572"/>
        <end position="596"/>
    </location>
</feature>
<feature type="region of interest" description="Disordered" evidence="4">
    <location>
        <begin position="645"/>
        <end position="716"/>
    </location>
</feature>
<dbReference type="GO" id="GO:0008017">
    <property type="term" value="F:microtubule binding"/>
    <property type="evidence" value="ECO:0007669"/>
    <property type="project" value="TreeGrafter"/>
</dbReference>
<dbReference type="InterPro" id="IPR029299">
    <property type="entry name" value="ALMS_motif"/>
</dbReference>
<sequence>MEPLQRVTSDQDSRLQDQRTQSVTDSKFLQNSSQFALQDSNLSPALSLLPSESGLDHNIDFSLFQRSDREFAPLSACLDISVASETFQIPPHEEKTSEQHKDKIDTEELDSSNSGNKVATSIGTSSISLEVDNYDPYWTGKASTPPPQHKPRELNIEERIPLYLQNLGINQSPSTILTPFAPRGPIREPEFSPTELGTIKGSTPTKSIQPSEDGTPHKAEFSRSSSDSVLTTRERLTGGEIVQPARQSGVVSRSAGLSLVLNKSVQRSEPEGCSAAPPDQVQVQLSPLAAAIETTVPEESKEAVLETSKDSPVQSSISSPAPLESLSDSSSQSSLAIRVAKLLQTESPATMVSSTNSVDQEEGRAREWIKLMISGQKCEPLELDQEDRRRIEEIKSELLLKNPKLGYASTDTESSAASSLRDPKGPISLHQIDAHKSKIPEMPPDQPKSLSRADDIIESKVRLLLSPKPMDHSSSAFTRDVSLPQRHFVPLRHSPSTPSSPDEGVGLSSPPEWQEVPKRGERFESNRRFMHQLGVTSAIRTSPQTVDAAIVPHLLPYKPNGSEELFYVPQTEADSSNDTTMESTHTGSDDALPPRFSNDVLGHQDRGLDRGVTLRHSEGIYSKRLHKAGVSMSQQQQRDAVNYPLPLGLQLPQPSSPALTRKLSPDTELPTASRRDQGTSPLSFLIHQFPKTQDSHKHHHPDPIRNQPPSSSKRNISDLDQLWERFSERWRREEESRPRDDTGSGYGPDLELSSPAERDVSVVSVSSTSVSTVDTARLIRAFGPERIQRNLRSSSSLSKLYSAISKQKEQEQQNTATTETSTEDSSVVGSASSNSSYKLPPHRGPSKSLVSRKAVKLVSKGIQAGDLEIVSNGTRRHTRDVGTTFPSPGDVRGLRGLDRRSASSKKHESQSSPSKPYPHGVSWFISADELKAEARKENEPEDWRPSTVWFELLSRKPVWREPLRQRPVEEQRNTLQTENEPRLKGKTSSAVSRANLQDALLSGRPDFVARSRQRLERLALQAEERRLQALFQQERDELFIQAGGARRLPRPAGIAQLRRAVPRKEMFQRSKQIYENLPEVRRRREEQRRKAEYSSYRLNAQLYNKRITNHVLSRRSAWS</sequence>
<feature type="compositionally biased region" description="Low complexity" evidence="4">
    <location>
        <begin position="645"/>
        <end position="659"/>
    </location>
</feature>
<dbReference type="AlphaFoldDB" id="A0AAV2JGC9"/>
<comment type="subcellular location">
    <subcellularLocation>
        <location evidence="1">Cytoplasm</location>
        <location evidence="1">Cytoskeleton</location>
        <location evidence="1">Microtubule organizing center</location>
        <location evidence="1">Centrosome</location>
    </subcellularLocation>
</comment>
<evidence type="ECO:0000256" key="1">
    <source>
        <dbReference type="ARBA" id="ARBA00004300"/>
    </source>
</evidence>
<evidence type="ECO:0000259" key="5">
    <source>
        <dbReference type="Pfam" id="PF15309"/>
    </source>
</evidence>
<feature type="region of interest" description="Disordered" evidence="4">
    <location>
        <begin position="296"/>
        <end position="330"/>
    </location>
</feature>
<keyword evidence="7" id="KW-1185">Reference proteome</keyword>
<feature type="compositionally biased region" description="Low complexity" evidence="4">
    <location>
        <begin position="318"/>
        <end position="330"/>
    </location>
</feature>
<dbReference type="PANTHER" id="PTHR21553:SF36">
    <property type="entry name" value="ALMS1 CENTROSOME AND BASAL BODY-ASSOCIATED PROTEIN-RELATED"/>
    <property type="match status" value="1"/>
</dbReference>
<dbReference type="GO" id="GO:0005829">
    <property type="term" value="C:cytosol"/>
    <property type="evidence" value="ECO:0007669"/>
    <property type="project" value="TreeGrafter"/>
</dbReference>
<dbReference type="PANTHER" id="PTHR21553">
    <property type="entry name" value="ALMS1-RELATED"/>
    <property type="match status" value="1"/>
</dbReference>
<evidence type="ECO:0000256" key="2">
    <source>
        <dbReference type="ARBA" id="ARBA00022490"/>
    </source>
</evidence>
<feature type="compositionally biased region" description="Polar residues" evidence="4">
    <location>
        <begin position="200"/>
        <end position="212"/>
    </location>
</feature>
<feature type="region of interest" description="Disordered" evidence="4">
    <location>
        <begin position="88"/>
        <end position="121"/>
    </location>
</feature>
<feature type="region of interest" description="Disordered" evidence="4">
    <location>
        <begin position="969"/>
        <end position="991"/>
    </location>
</feature>
<feature type="region of interest" description="Disordered" evidence="4">
    <location>
        <begin position="192"/>
        <end position="241"/>
    </location>
</feature>
<keyword evidence="2" id="KW-0963">Cytoplasm</keyword>
<feature type="region of interest" description="Disordered" evidence="4">
    <location>
        <begin position="803"/>
        <end position="852"/>
    </location>
</feature>
<feature type="compositionally biased region" description="Basic and acidic residues" evidence="4">
    <location>
        <begin position="91"/>
        <end position="106"/>
    </location>
</feature>
<evidence type="ECO:0000313" key="6">
    <source>
        <dbReference type="EMBL" id="CAL1575616.1"/>
    </source>
</evidence>
<feature type="compositionally biased region" description="Polar residues" evidence="4">
    <location>
        <begin position="572"/>
        <end position="586"/>
    </location>
</feature>
<evidence type="ECO:0000256" key="4">
    <source>
        <dbReference type="SAM" id="MobiDB-lite"/>
    </source>
</evidence>
<dbReference type="GO" id="GO:0005814">
    <property type="term" value="C:centriole"/>
    <property type="evidence" value="ECO:0007669"/>
    <property type="project" value="TreeGrafter"/>
</dbReference>
<dbReference type="Proteomes" id="UP001497482">
    <property type="component" value="Chromosome 12"/>
</dbReference>
<feature type="region of interest" description="Disordered" evidence="4">
    <location>
        <begin position="408"/>
        <end position="428"/>
    </location>
</feature>
<feature type="compositionally biased region" description="Basic and acidic residues" evidence="4">
    <location>
        <begin position="892"/>
        <end position="909"/>
    </location>
</feature>
<name>A0AAV2JGC9_KNICA</name>
<feature type="region of interest" description="Disordered" evidence="4">
    <location>
        <begin position="869"/>
        <end position="920"/>
    </location>
</feature>
<feature type="region of interest" description="Disordered" evidence="4">
    <location>
        <begin position="730"/>
        <end position="759"/>
    </location>
</feature>
<protein>
    <recommendedName>
        <fullName evidence="5">ALMS motif domain-containing protein</fullName>
    </recommendedName>
</protein>
<feature type="compositionally biased region" description="Basic and acidic residues" evidence="4">
    <location>
        <begin position="298"/>
        <end position="309"/>
    </location>
</feature>
<dbReference type="EMBL" id="OZ035834">
    <property type="protein sequence ID" value="CAL1575616.1"/>
    <property type="molecule type" value="Genomic_DNA"/>
</dbReference>
<reference evidence="6 7" key="1">
    <citation type="submission" date="2024-04" db="EMBL/GenBank/DDBJ databases">
        <authorList>
            <person name="Waldvogel A.-M."/>
            <person name="Schoenle A."/>
        </authorList>
    </citation>
    <scope>NUCLEOTIDE SEQUENCE [LARGE SCALE GENOMIC DNA]</scope>
</reference>
<feature type="region of interest" description="Disordered" evidence="4">
    <location>
        <begin position="489"/>
        <end position="518"/>
    </location>
</feature>
<keyword evidence="3" id="KW-0206">Cytoskeleton</keyword>
<feature type="compositionally biased region" description="Low complexity" evidence="4">
    <location>
        <begin position="812"/>
        <end position="836"/>
    </location>
</feature>
<feature type="compositionally biased region" description="Basic and acidic residues" evidence="4">
    <location>
        <begin position="730"/>
        <end position="742"/>
    </location>
</feature>
<evidence type="ECO:0000256" key="3">
    <source>
        <dbReference type="ARBA" id="ARBA00023212"/>
    </source>
</evidence>
<evidence type="ECO:0000313" key="7">
    <source>
        <dbReference type="Proteomes" id="UP001497482"/>
    </source>
</evidence>
<feature type="compositionally biased region" description="Polar residues" evidence="4">
    <location>
        <begin position="111"/>
        <end position="121"/>
    </location>
</feature>
<feature type="compositionally biased region" description="Polar residues" evidence="4">
    <location>
        <begin position="18"/>
        <end position="30"/>
    </location>
</feature>
<dbReference type="GO" id="GO:0046599">
    <property type="term" value="P:regulation of centriole replication"/>
    <property type="evidence" value="ECO:0007669"/>
    <property type="project" value="TreeGrafter"/>
</dbReference>
<accession>A0AAV2JGC9</accession>
<proteinExistence type="predicted"/>
<feature type="domain" description="ALMS motif" evidence="5">
    <location>
        <begin position="992"/>
        <end position="1114"/>
    </location>
</feature>
<feature type="compositionally biased region" description="Low complexity" evidence="4">
    <location>
        <begin position="408"/>
        <end position="419"/>
    </location>
</feature>
<dbReference type="Pfam" id="PF15309">
    <property type="entry name" value="ALMS_motif"/>
    <property type="match status" value="1"/>
</dbReference>
<feature type="compositionally biased region" description="Polar residues" evidence="4">
    <location>
        <begin position="222"/>
        <end position="231"/>
    </location>
</feature>
<dbReference type="GO" id="GO:0005813">
    <property type="term" value="C:centrosome"/>
    <property type="evidence" value="ECO:0007669"/>
    <property type="project" value="UniProtKB-SubCell"/>
</dbReference>
<organism evidence="6 7">
    <name type="scientific">Knipowitschia caucasica</name>
    <name type="common">Caucasian dwarf goby</name>
    <name type="synonym">Pomatoschistus caucasicus</name>
    <dbReference type="NCBI Taxonomy" id="637954"/>
    <lineage>
        <taxon>Eukaryota</taxon>
        <taxon>Metazoa</taxon>
        <taxon>Chordata</taxon>
        <taxon>Craniata</taxon>
        <taxon>Vertebrata</taxon>
        <taxon>Euteleostomi</taxon>
        <taxon>Actinopterygii</taxon>
        <taxon>Neopterygii</taxon>
        <taxon>Teleostei</taxon>
        <taxon>Neoteleostei</taxon>
        <taxon>Acanthomorphata</taxon>
        <taxon>Gobiaria</taxon>
        <taxon>Gobiiformes</taxon>
        <taxon>Gobioidei</taxon>
        <taxon>Gobiidae</taxon>
        <taxon>Gobiinae</taxon>
        <taxon>Knipowitschia</taxon>
    </lineage>
</organism>
<feature type="region of interest" description="Disordered" evidence="4">
    <location>
        <begin position="1"/>
        <end position="30"/>
    </location>
</feature>
<gene>
    <name evidence="6" type="ORF">KC01_LOCUS7151</name>
</gene>